<evidence type="ECO:0000313" key="9">
    <source>
        <dbReference type="EMBL" id="TSJ47556.1"/>
    </source>
</evidence>
<dbReference type="RefSeq" id="WP_144331092.1">
    <property type="nucleotide sequence ID" value="NZ_VLPL01000001.1"/>
</dbReference>
<dbReference type="InterPro" id="IPR049453">
    <property type="entry name" value="Memb_transporter_dom"/>
</dbReference>
<evidence type="ECO:0000256" key="7">
    <source>
        <dbReference type="SAM" id="Phobius"/>
    </source>
</evidence>
<dbReference type="Proteomes" id="UP000316008">
    <property type="component" value="Unassembled WGS sequence"/>
</dbReference>
<evidence type="ECO:0000256" key="6">
    <source>
        <dbReference type="ARBA" id="ARBA00043993"/>
    </source>
</evidence>
<feature type="transmembrane region" description="Helical" evidence="7">
    <location>
        <begin position="72"/>
        <end position="90"/>
    </location>
</feature>
<feature type="domain" description="Integral membrane bound transporter" evidence="8">
    <location>
        <begin position="419"/>
        <end position="543"/>
    </location>
</feature>
<keyword evidence="10" id="KW-1185">Reference proteome</keyword>
<dbReference type="Pfam" id="PF13515">
    <property type="entry name" value="FUSC_2"/>
    <property type="match status" value="1"/>
</dbReference>
<evidence type="ECO:0000256" key="3">
    <source>
        <dbReference type="ARBA" id="ARBA00022692"/>
    </source>
</evidence>
<comment type="subcellular location">
    <subcellularLocation>
        <location evidence="1">Cell membrane</location>
        <topology evidence="1">Multi-pass membrane protein</topology>
    </subcellularLocation>
</comment>
<protein>
    <submittedName>
        <fullName evidence="9">FUSC family protein</fullName>
    </submittedName>
</protein>
<accession>A0A556N5U1</accession>
<feature type="transmembrane region" description="Helical" evidence="7">
    <location>
        <begin position="120"/>
        <end position="138"/>
    </location>
</feature>
<comment type="caution">
    <text evidence="9">The sequence shown here is derived from an EMBL/GenBank/DDBJ whole genome shotgun (WGS) entry which is preliminary data.</text>
</comment>
<sequence>MRFQPIKQFNTILQQEYLEPTISWSIRVVLALNVPLIVFPLFSGFSYHIIWAAFSAYMLTLIDYRGSHYKKMLIQMVEAFLILIAAILGMNIGNSVALSVIGMLVIGVFAALIRNWSDYGSTIGVGVGFFYLFGISNPTSFTESLVYGKYILFGAVWAIAIIFLSFPFSASNPLRRSVATIWKRNTDYLDALIEQFLKPAAKADLLKITAKEIEIRSAVDKSIELFNRRSEDSRFQAEHYDQMIEIRKSAAYFGASIKLLHEELESIKNEPVLLQNQSIFYKTLSALSQASARLSIVIFTFRGEDLTMAKVRIKRFEIAAGILKKNLQHQELSEDHKLILNQFIVSLNQCQQFMENTIRLMDQKLSFKRSNYFENYKLSFNHFIAGLQPRVLFQVVREIFNFDSQQFKYALRVGLGLALSVFIFKFFKIDHGHWIALTLLIVIQPYYGATRKKGFERIIGTIAGILVGGTIMLLPIKHETFVVILIFISFFVAYYLRNNYKVGVFFVTIMLVVMMQLSKQGSWELIWWRVLSTLIGSALAIVISFAFWPIWEKQRFPALLNSSLNQNLFFLNQVILSYQKKLPPGITWHKSRRLSEAANNNLFACIQRMYEEPQAHQRQIDIHFAKVGSNIRISREITSLAFALEKETSGKLEQVLNEYMEAIQIIFYRFIQQQKEMDFKPVKTVIQNPVFEENEQFQAIQVDLEKIVFELEALKAFRG</sequence>
<evidence type="ECO:0000256" key="1">
    <source>
        <dbReference type="ARBA" id="ARBA00004651"/>
    </source>
</evidence>
<gene>
    <name evidence="9" type="ORF">FO442_00060</name>
</gene>
<dbReference type="PANTHER" id="PTHR30509:SF9">
    <property type="entry name" value="MULTIDRUG RESISTANCE PROTEIN MDTO"/>
    <property type="match status" value="1"/>
</dbReference>
<keyword evidence="3 7" id="KW-0812">Transmembrane</keyword>
<feature type="transmembrane region" description="Helical" evidence="7">
    <location>
        <begin position="503"/>
        <end position="520"/>
    </location>
</feature>
<evidence type="ECO:0000256" key="4">
    <source>
        <dbReference type="ARBA" id="ARBA00022989"/>
    </source>
</evidence>
<feature type="transmembrane region" description="Helical" evidence="7">
    <location>
        <begin position="526"/>
        <end position="551"/>
    </location>
</feature>
<keyword evidence="5 7" id="KW-0472">Membrane</keyword>
<evidence type="ECO:0000256" key="5">
    <source>
        <dbReference type="ARBA" id="ARBA00023136"/>
    </source>
</evidence>
<dbReference type="EMBL" id="VLPL01000001">
    <property type="protein sequence ID" value="TSJ47556.1"/>
    <property type="molecule type" value="Genomic_DNA"/>
</dbReference>
<feature type="transmembrane region" description="Helical" evidence="7">
    <location>
        <begin position="433"/>
        <end position="450"/>
    </location>
</feature>
<organism evidence="9 10">
    <name type="scientific">Fluviicola chungangensis</name>
    <dbReference type="NCBI Taxonomy" id="2597671"/>
    <lineage>
        <taxon>Bacteria</taxon>
        <taxon>Pseudomonadati</taxon>
        <taxon>Bacteroidota</taxon>
        <taxon>Flavobacteriia</taxon>
        <taxon>Flavobacteriales</taxon>
        <taxon>Crocinitomicaceae</taxon>
        <taxon>Fluviicola</taxon>
    </lineage>
</organism>
<name>A0A556N5U1_9FLAO</name>
<feature type="transmembrane region" description="Helical" evidence="7">
    <location>
        <begin position="21"/>
        <end position="42"/>
    </location>
</feature>
<evidence type="ECO:0000259" key="8">
    <source>
        <dbReference type="Pfam" id="PF13515"/>
    </source>
</evidence>
<proteinExistence type="inferred from homology"/>
<feature type="transmembrane region" description="Helical" evidence="7">
    <location>
        <begin position="409"/>
        <end position="427"/>
    </location>
</feature>
<evidence type="ECO:0000313" key="10">
    <source>
        <dbReference type="Proteomes" id="UP000316008"/>
    </source>
</evidence>
<dbReference type="OrthoDB" id="8670769at2"/>
<feature type="transmembrane region" description="Helical" evidence="7">
    <location>
        <begin position="150"/>
        <end position="168"/>
    </location>
</feature>
<dbReference type="GO" id="GO:0005886">
    <property type="term" value="C:plasma membrane"/>
    <property type="evidence" value="ECO:0007669"/>
    <property type="project" value="UniProtKB-SubCell"/>
</dbReference>
<dbReference type="AlphaFoldDB" id="A0A556N5U1"/>
<feature type="transmembrane region" description="Helical" evidence="7">
    <location>
        <begin position="457"/>
        <end position="474"/>
    </location>
</feature>
<evidence type="ECO:0000256" key="2">
    <source>
        <dbReference type="ARBA" id="ARBA00022475"/>
    </source>
</evidence>
<reference evidence="9 10" key="1">
    <citation type="submission" date="2019-07" db="EMBL/GenBank/DDBJ databases">
        <authorList>
            <person name="Huq M.A."/>
        </authorList>
    </citation>
    <scope>NUCLEOTIDE SEQUENCE [LARGE SCALE GENOMIC DNA]</scope>
    <source>
        <strain evidence="9 10">MAH-3</strain>
    </source>
</reference>
<feature type="transmembrane region" description="Helical" evidence="7">
    <location>
        <begin position="480"/>
        <end position="496"/>
    </location>
</feature>
<keyword evidence="2" id="KW-1003">Cell membrane</keyword>
<dbReference type="PANTHER" id="PTHR30509">
    <property type="entry name" value="P-HYDROXYBENZOIC ACID EFFLUX PUMP SUBUNIT-RELATED"/>
    <property type="match status" value="1"/>
</dbReference>
<keyword evidence="4 7" id="KW-1133">Transmembrane helix</keyword>
<comment type="similarity">
    <text evidence="6">Belongs to the YccS/YhfK family.</text>
</comment>